<reference evidence="4" key="1">
    <citation type="submission" date="2020-09" db="EMBL/GenBank/DDBJ databases">
        <authorList>
            <person name="Kikuchi T."/>
        </authorList>
    </citation>
    <scope>NUCLEOTIDE SEQUENCE</scope>
    <source>
        <strain evidence="4">SH1</strain>
    </source>
</reference>
<dbReference type="PANTHER" id="PTHR24253:SF176">
    <property type="entry name" value="CORIN, ISOFORM B"/>
    <property type="match status" value="1"/>
</dbReference>
<dbReference type="Proteomes" id="UP000783686">
    <property type="component" value="Unassembled WGS sequence"/>
</dbReference>
<evidence type="ECO:0000313" key="4">
    <source>
        <dbReference type="EMBL" id="CAD5220414.1"/>
    </source>
</evidence>
<dbReference type="InterPro" id="IPR043504">
    <property type="entry name" value="Peptidase_S1_PA_chymotrypsin"/>
</dbReference>
<comment type="caution">
    <text evidence="4">The sequence shown here is derived from an EMBL/GenBank/DDBJ whole genome shotgun (WGS) entry which is preliminary data.</text>
</comment>
<accession>A0A811KY87</accession>
<dbReference type="Proteomes" id="UP000614601">
    <property type="component" value="Unassembled WGS sequence"/>
</dbReference>
<dbReference type="OrthoDB" id="5793314at2759"/>
<feature type="domain" description="Peptidase S1" evidence="3">
    <location>
        <begin position="38"/>
        <end position="260"/>
    </location>
</feature>
<dbReference type="PROSITE" id="PS00134">
    <property type="entry name" value="TRYPSIN_HIS"/>
    <property type="match status" value="1"/>
</dbReference>
<dbReference type="PANTHER" id="PTHR24253">
    <property type="entry name" value="TRANSMEMBRANE PROTEASE SERINE"/>
    <property type="match status" value="1"/>
</dbReference>
<keyword evidence="1" id="KW-1015">Disulfide bond</keyword>
<dbReference type="PRINTS" id="PR00722">
    <property type="entry name" value="CHYMOTRYPSIN"/>
</dbReference>
<dbReference type="SMART" id="SM00020">
    <property type="entry name" value="Tryp_SPc"/>
    <property type="match status" value="1"/>
</dbReference>
<keyword evidence="2" id="KW-0732">Signal</keyword>
<dbReference type="AlphaFoldDB" id="A0A811KY87"/>
<feature type="chain" id="PRO_5035595165" description="Peptidase S1 domain-containing protein" evidence="2">
    <location>
        <begin position="19"/>
        <end position="265"/>
    </location>
</feature>
<dbReference type="InterPro" id="IPR009003">
    <property type="entry name" value="Peptidase_S1_PA"/>
</dbReference>
<dbReference type="EMBL" id="CAJFCW020000004">
    <property type="protein sequence ID" value="CAG9113658.1"/>
    <property type="molecule type" value="Genomic_DNA"/>
</dbReference>
<name>A0A811KY87_9BILA</name>
<evidence type="ECO:0000256" key="1">
    <source>
        <dbReference type="ARBA" id="ARBA00023157"/>
    </source>
</evidence>
<feature type="signal peptide" evidence="2">
    <location>
        <begin position="1"/>
        <end position="18"/>
    </location>
</feature>
<sequence length="265" mass="29596">MFQRVLLTVLLLPLICHSKRRRALFSPISKSSEAKRVVNVITTYSQRSKEYCTGTLLSNTLVLTAAHCVHSENAGQALSIDVRLSTGETRRVKKLFLHRHYRNEAPCHDVAILLLDRSAKLTIGPLNLGCKDEWNSGNCTAYGNGVIENGELSESVREVKFRIDKPTVEFFSSDQCWETYYTSRAKLCQGDSGGPVLCQTGSKTSIVGVNVQIVSNYDGDSPLIICKLSYGSIISNYRAILELIQQLPSKYRNYILQQFDTTGCF</sequence>
<evidence type="ECO:0000313" key="5">
    <source>
        <dbReference type="Proteomes" id="UP000614601"/>
    </source>
</evidence>
<dbReference type="GO" id="GO:0006508">
    <property type="term" value="P:proteolysis"/>
    <property type="evidence" value="ECO:0007669"/>
    <property type="project" value="InterPro"/>
</dbReference>
<organism evidence="4 5">
    <name type="scientific">Bursaphelenchus okinawaensis</name>
    <dbReference type="NCBI Taxonomy" id="465554"/>
    <lineage>
        <taxon>Eukaryota</taxon>
        <taxon>Metazoa</taxon>
        <taxon>Ecdysozoa</taxon>
        <taxon>Nematoda</taxon>
        <taxon>Chromadorea</taxon>
        <taxon>Rhabditida</taxon>
        <taxon>Tylenchina</taxon>
        <taxon>Tylenchomorpha</taxon>
        <taxon>Aphelenchoidea</taxon>
        <taxon>Aphelenchoididae</taxon>
        <taxon>Bursaphelenchus</taxon>
    </lineage>
</organism>
<protein>
    <recommendedName>
        <fullName evidence="3">Peptidase S1 domain-containing protein</fullName>
    </recommendedName>
</protein>
<dbReference type="Gene3D" id="2.40.10.10">
    <property type="entry name" value="Trypsin-like serine proteases"/>
    <property type="match status" value="1"/>
</dbReference>
<dbReference type="EMBL" id="CAJFDH010000004">
    <property type="protein sequence ID" value="CAD5220414.1"/>
    <property type="molecule type" value="Genomic_DNA"/>
</dbReference>
<proteinExistence type="predicted"/>
<keyword evidence="5" id="KW-1185">Reference proteome</keyword>
<dbReference type="GO" id="GO:0004252">
    <property type="term" value="F:serine-type endopeptidase activity"/>
    <property type="evidence" value="ECO:0007669"/>
    <property type="project" value="InterPro"/>
</dbReference>
<dbReference type="SUPFAM" id="SSF50494">
    <property type="entry name" value="Trypsin-like serine proteases"/>
    <property type="match status" value="1"/>
</dbReference>
<dbReference type="InterPro" id="IPR001254">
    <property type="entry name" value="Trypsin_dom"/>
</dbReference>
<gene>
    <name evidence="4" type="ORF">BOKJ2_LOCUS8932</name>
</gene>
<dbReference type="PROSITE" id="PS50240">
    <property type="entry name" value="TRYPSIN_DOM"/>
    <property type="match status" value="1"/>
</dbReference>
<evidence type="ECO:0000259" key="3">
    <source>
        <dbReference type="PROSITE" id="PS50240"/>
    </source>
</evidence>
<dbReference type="InterPro" id="IPR001314">
    <property type="entry name" value="Peptidase_S1A"/>
</dbReference>
<dbReference type="InterPro" id="IPR018114">
    <property type="entry name" value="TRYPSIN_HIS"/>
</dbReference>
<dbReference type="Pfam" id="PF00089">
    <property type="entry name" value="Trypsin"/>
    <property type="match status" value="1"/>
</dbReference>
<evidence type="ECO:0000256" key="2">
    <source>
        <dbReference type="SAM" id="SignalP"/>
    </source>
</evidence>